<dbReference type="EMBL" id="JACHMP010000001">
    <property type="protein sequence ID" value="MBB5820325.1"/>
    <property type="molecule type" value="Genomic_DNA"/>
</dbReference>
<organism evidence="2 3">
    <name type="scientific">Streptosporangium becharense</name>
    <dbReference type="NCBI Taxonomy" id="1816182"/>
    <lineage>
        <taxon>Bacteria</taxon>
        <taxon>Bacillati</taxon>
        <taxon>Actinomycetota</taxon>
        <taxon>Actinomycetes</taxon>
        <taxon>Streptosporangiales</taxon>
        <taxon>Streptosporangiaceae</taxon>
        <taxon>Streptosporangium</taxon>
    </lineage>
</organism>
<dbReference type="Proteomes" id="UP000540685">
    <property type="component" value="Unassembled WGS sequence"/>
</dbReference>
<name>A0A7W9IH57_9ACTN</name>
<accession>A0A7W9IH57</accession>
<evidence type="ECO:0000313" key="3">
    <source>
        <dbReference type="Proteomes" id="UP000540685"/>
    </source>
</evidence>
<evidence type="ECO:0000256" key="1">
    <source>
        <dbReference type="SAM" id="MobiDB-lite"/>
    </source>
</evidence>
<gene>
    <name evidence="2" type="ORF">F4562_003387</name>
</gene>
<proteinExistence type="predicted"/>
<dbReference type="NCBIfam" id="TIGR01537">
    <property type="entry name" value="portal_HK97"/>
    <property type="match status" value="1"/>
</dbReference>
<feature type="region of interest" description="Disordered" evidence="1">
    <location>
        <begin position="1"/>
        <end position="29"/>
    </location>
</feature>
<evidence type="ECO:0000313" key="2">
    <source>
        <dbReference type="EMBL" id="MBB5820325.1"/>
    </source>
</evidence>
<sequence>MSLLFGTARRAAPIERRESSDPPIPPNSALSTSYARVDLHRTEASLQKVAVWSSVTLLAGTASMLPIDVYSGTGPDKRERPKPRWMNDPAGDGTGLEDWIWQLMYSWLLRGNGIGLIGERDPRMGTATQILLQHPDEVAAWKDQEGKPRYRIDGKEVPKDQVWHKRVYPVPGRLKGLSPIEHHALTIGVGIAALRFGASWFEEGAHPSAILSSDKNLDQEQATTAKQRFIAAIRGKREPVVLGAGWQYKAIQIAPGESQFLETNQFTSAECARIFGPGLAEVLGYESGGSMTYSNVESRSLHLLIYALDPWLTRLERVLTELLPRPQYVKINRNALLRTDLLTRYRAYQIAIRNRFGTPDEARELEDRPPLTPEQITQFTTLPPVGGSGASDSTSQEE</sequence>
<dbReference type="InterPro" id="IPR006944">
    <property type="entry name" value="Phage/GTA_portal"/>
</dbReference>
<dbReference type="InterPro" id="IPR006427">
    <property type="entry name" value="Portal_HK97"/>
</dbReference>
<comment type="caution">
    <text evidence="2">The sequence shown here is derived from an EMBL/GenBank/DDBJ whole genome shotgun (WGS) entry which is preliminary data.</text>
</comment>
<keyword evidence="3" id="KW-1185">Reference proteome</keyword>
<dbReference type="AlphaFoldDB" id="A0A7W9IH57"/>
<reference evidence="2 3" key="1">
    <citation type="submission" date="2020-08" db="EMBL/GenBank/DDBJ databases">
        <title>Sequencing the genomes of 1000 actinobacteria strains.</title>
        <authorList>
            <person name="Klenk H.-P."/>
        </authorList>
    </citation>
    <scope>NUCLEOTIDE SEQUENCE [LARGE SCALE GENOMIC DNA]</scope>
    <source>
        <strain evidence="2 3">DSM 46887</strain>
    </source>
</reference>
<feature type="region of interest" description="Disordered" evidence="1">
    <location>
        <begin position="361"/>
        <end position="398"/>
    </location>
</feature>
<dbReference type="RefSeq" id="WP_184547525.1">
    <property type="nucleotide sequence ID" value="NZ_JACHMP010000001.1"/>
</dbReference>
<protein>
    <submittedName>
        <fullName evidence="2">HK97 family phage portal protein</fullName>
    </submittedName>
</protein>
<dbReference type="Pfam" id="PF04860">
    <property type="entry name" value="Phage_portal"/>
    <property type="match status" value="1"/>
</dbReference>